<feature type="compositionally biased region" description="Basic and acidic residues" evidence="1">
    <location>
        <begin position="145"/>
        <end position="170"/>
    </location>
</feature>
<evidence type="ECO:0000256" key="1">
    <source>
        <dbReference type="SAM" id="MobiDB-lite"/>
    </source>
</evidence>
<reference evidence="4" key="1">
    <citation type="submission" date="2016-10" db="EMBL/GenBank/DDBJ databases">
        <authorList>
            <person name="Varghese N."/>
            <person name="Submissions S."/>
        </authorList>
    </citation>
    <scope>NUCLEOTIDE SEQUENCE [LARGE SCALE GENOMIC DNA]</scope>
    <source>
        <strain evidence="4">DSM 43161</strain>
    </source>
</reference>
<sequence>MRTKLVIAATTGALTLSALGLAAPALAAPGDAEGTASSAVERIADALSGLVDDGSITQEQADEVAATLSEAGLGDRGGHHGRGPDLATAAEALGMTEEDLREALEADGATLAQVAEDQGAAVDTLVQALVTAEEDRIAEAVADGRLTEEQADERLTDLEQRITDRVEAESGGRGPGGGPGAAGGVPEQPADD</sequence>
<name>A0A1I5GVS8_9ACTN</name>
<accession>A0A1I5GVS8</accession>
<proteinExistence type="predicted"/>
<feature type="chain" id="PRO_5010158832" evidence="2">
    <location>
        <begin position="28"/>
        <end position="192"/>
    </location>
</feature>
<dbReference type="OrthoDB" id="5194848at2"/>
<organism evidence="3 4">
    <name type="scientific">Geodermatophilus obscurus</name>
    <dbReference type="NCBI Taxonomy" id="1861"/>
    <lineage>
        <taxon>Bacteria</taxon>
        <taxon>Bacillati</taxon>
        <taxon>Actinomycetota</taxon>
        <taxon>Actinomycetes</taxon>
        <taxon>Geodermatophilales</taxon>
        <taxon>Geodermatophilaceae</taxon>
        <taxon>Geodermatophilus</taxon>
    </lineage>
</organism>
<dbReference type="EMBL" id="FOWE01000007">
    <property type="protein sequence ID" value="SFO40154.1"/>
    <property type="molecule type" value="Genomic_DNA"/>
</dbReference>
<keyword evidence="4" id="KW-1185">Reference proteome</keyword>
<feature type="compositionally biased region" description="Gly residues" evidence="1">
    <location>
        <begin position="171"/>
        <end position="183"/>
    </location>
</feature>
<dbReference type="AlphaFoldDB" id="A0A1I5GVS8"/>
<evidence type="ECO:0000313" key="4">
    <source>
        <dbReference type="Proteomes" id="UP000183642"/>
    </source>
</evidence>
<dbReference type="Proteomes" id="UP000183642">
    <property type="component" value="Unassembled WGS sequence"/>
</dbReference>
<gene>
    <name evidence="3" type="ORF">SAMN05660359_03212</name>
</gene>
<protein>
    <submittedName>
        <fullName evidence="3">Uncharacterized protein</fullName>
    </submittedName>
</protein>
<dbReference type="RefSeq" id="WP_075014507.1">
    <property type="nucleotide sequence ID" value="NZ_FOWE01000007.1"/>
</dbReference>
<evidence type="ECO:0000313" key="3">
    <source>
        <dbReference type="EMBL" id="SFO40154.1"/>
    </source>
</evidence>
<feature type="signal peptide" evidence="2">
    <location>
        <begin position="1"/>
        <end position="27"/>
    </location>
</feature>
<feature type="region of interest" description="Disordered" evidence="1">
    <location>
        <begin position="144"/>
        <end position="192"/>
    </location>
</feature>
<keyword evidence="2" id="KW-0732">Signal</keyword>
<evidence type="ECO:0000256" key="2">
    <source>
        <dbReference type="SAM" id="SignalP"/>
    </source>
</evidence>